<keyword evidence="1" id="KW-0812">Transmembrane</keyword>
<proteinExistence type="predicted"/>
<feature type="transmembrane region" description="Helical" evidence="1">
    <location>
        <begin position="12"/>
        <end position="30"/>
    </location>
</feature>
<protein>
    <submittedName>
        <fullName evidence="2">Uncharacterized protein</fullName>
    </submittedName>
</protein>
<keyword evidence="1" id="KW-1133">Transmembrane helix</keyword>
<evidence type="ECO:0000256" key="1">
    <source>
        <dbReference type="SAM" id="Phobius"/>
    </source>
</evidence>
<dbReference type="EMBL" id="UOEQ01000019">
    <property type="protein sequence ID" value="VAW13700.1"/>
    <property type="molecule type" value="Genomic_DNA"/>
</dbReference>
<accession>A0A3B0T9Z6</accession>
<organism evidence="2">
    <name type="scientific">hydrothermal vent metagenome</name>
    <dbReference type="NCBI Taxonomy" id="652676"/>
    <lineage>
        <taxon>unclassified sequences</taxon>
        <taxon>metagenomes</taxon>
        <taxon>ecological metagenomes</taxon>
    </lineage>
</organism>
<reference evidence="2" key="1">
    <citation type="submission" date="2018-06" db="EMBL/GenBank/DDBJ databases">
        <authorList>
            <person name="Zhirakovskaya E."/>
        </authorList>
    </citation>
    <scope>NUCLEOTIDE SEQUENCE</scope>
</reference>
<gene>
    <name evidence="2" type="ORF">MNBD_ALPHA11-842</name>
</gene>
<dbReference type="AlphaFoldDB" id="A0A3B0T9Z6"/>
<name>A0A3B0T9Z6_9ZZZZ</name>
<sequence>MLKSFKVLGLDLKLMPAFVIKAFFIFGQITSPKPNFWLEN</sequence>
<keyword evidence="1" id="KW-0472">Membrane</keyword>
<evidence type="ECO:0000313" key="2">
    <source>
        <dbReference type="EMBL" id="VAW13700.1"/>
    </source>
</evidence>